<organism evidence="1">
    <name type="scientific">Wolbachia endosymbiont of Armadillidium arcangelii</name>
    <dbReference type="NCBI Taxonomy" id="3158571"/>
    <lineage>
        <taxon>Bacteria</taxon>
        <taxon>Pseudomonadati</taxon>
        <taxon>Pseudomonadota</taxon>
        <taxon>Alphaproteobacteria</taxon>
        <taxon>Rickettsiales</taxon>
        <taxon>Anaplasmataceae</taxon>
        <taxon>Wolbachieae</taxon>
        <taxon>Wolbachia</taxon>
    </lineage>
</organism>
<proteinExistence type="predicted"/>
<evidence type="ECO:0000313" key="2">
    <source>
        <dbReference type="EMBL" id="XBS67173.1"/>
    </source>
</evidence>
<dbReference type="RefSeq" id="WP_153295631.1">
    <property type="nucleotide sequence ID" value="NZ_CP157942.1"/>
</dbReference>
<evidence type="ECO:0008006" key="3">
    <source>
        <dbReference type="Google" id="ProtNLM"/>
    </source>
</evidence>
<gene>
    <name evidence="2" type="ORF">ABLO99_00125</name>
    <name evidence="1" type="ORF">ABLO99_05770</name>
</gene>
<reference evidence="1" key="1">
    <citation type="submission" date="2024-06" db="EMBL/GenBank/DDBJ databases">
        <authorList>
            <person name="Dussert Y."/>
            <person name="Peccoud J."/>
            <person name="Pigeault R."/>
        </authorList>
    </citation>
    <scope>NUCLEOTIDE SEQUENCE</scope>
    <source>
        <strain evidence="1">WArc</strain>
    </source>
</reference>
<evidence type="ECO:0000313" key="1">
    <source>
        <dbReference type="EMBL" id="XBS66725.1"/>
    </source>
</evidence>
<sequence>MVSIYKQCKLQENTQESMRKLSERNSNISVIKSCESYEKGKERWKRK</sequence>
<name>A0AAU7Q0R7_9RICK</name>
<dbReference type="EMBL" id="CP157942">
    <property type="protein sequence ID" value="XBS66725.1"/>
    <property type="molecule type" value="Genomic_DNA"/>
</dbReference>
<dbReference type="EMBL" id="CP157942">
    <property type="protein sequence ID" value="XBS67173.1"/>
    <property type="molecule type" value="Genomic_DNA"/>
</dbReference>
<accession>A0AAU7Q0R7</accession>
<dbReference type="AlphaFoldDB" id="A0AAU7Q0R7"/>
<protein>
    <recommendedName>
        <fullName evidence="3">Transposase</fullName>
    </recommendedName>
</protein>